<proteinExistence type="predicted"/>
<dbReference type="RefSeq" id="WP_069960826.1">
    <property type="nucleotide sequence ID" value="NZ_CP016094.1"/>
</dbReference>
<evidence type="ECO:0000313" key="1">
    <source>
        <dbReference type="EMBL" id="AOS43479.1"/>
    </source>
</evidence>
<dbReference type="Proteomes" id="UP000095228">
    <property type="component" value="Chromosome"/>
</dbReference>
<dbReference type="EMBL" id="CP016094">
    <property type="protein sequence ID" value="AOS43479.1"/>
    <property type="molecule type" value="Genomic_DNA"/>
</dbReference>
<dbReference type="AlphaFoldDB" id="A0A1D8ARI9"/>
<keyword evidence="2" id="KW-1185">Reference proteome</keyword>
<accession>A0A1D8ARI9</accession>
<protein>
    <submittedName>
        <fullName evidence="1">Uncharacterized protein</fullName>
    </submittedName>
</protein>
<gene>
    <name evidence="1" type="ORF">Verru16b_00524</name>
</gene>
<sequence length="189" mass="20550">MNTPLPHLPTGLPRSPRALPRYSLALLTFAAACFVWAPARASVPTVTGTYESEGSIVETDSDYSGPVSLRALFGLNLDLAAGSIEHAAITRVEIEQRDRTFTVRTKDARGATEWSGTWERNGGYEPTPDGVKILLRHARFGDDFFMFILSPLKDGEVLLVDVQRIQAGKFGPTGKPVGKFLFLRATTGG</sequence>
<dbReference type="OrthoDB" id="9890561at2"/>
<evidence type="ECO:0000313" key="2">
    <source>
        <dbReference type="Proteomes" id="UP000095228"/>
    </source>
</evidence>
<name>A0A1D8ARI9_9BACT</name>
<reference evidence="1 2" key="1">
    <citation type="submission" date="2016-06" db="EMBL/GenBank/DDBJ databases">
        <title>Three novel species with peptidoglycan cell walls form the new genus Lacunisphaera gen. nov. in the family Opitutaceae of the verrucomicrobial subdivision 4.</title>
        <authorList>
            <person name="Rast P."/>
            <person name="Gloeckner I."/>
            <person name="Jogler M."/>
            <person name="Boedeker C."/>
            <person name="Jeske O."/>
            <person name="Wiegand S."/>
            <person name="Reinhardt R."/>
            <person name="Schumann P."/>
            <person name="Rohde M."/>
            <person name="Spring S."/>
            <person name="Gloeckner F.O."/>
            <person name="Jogler C."/>
        </authorList>
    </citation>
    <scope>NUCLEOTIDE SEQUENCE [LARGE SCALE GENOMIC DNA]</scope>
    <source>
        <strain evidence="1 2">IG16b</strain>
    </source>
</reference>
<organism evidence="1 2">
    <name type="scientific">Lacunisphaera limnophila</name>
    <dbReference type="NCBI Taxonomy" id="1838286"/>
    <lineage>
        <taxon>Bacteria</taxon>
        <taxon>Pseudomonadati</taxon>
        <taxon>Verrucomicrobiota</taxon>
        <taxon>Opitutia</taxon>
        <taxon>Opitutales</taxon>
        <taxon>Opitutaceae</taxon>
        <taxon>Lacunisphaera</taxon>
    </lineage>
</organism>
<dbReference type="KEGG" id="obg:Verru16b_00524"/>